<feature type="domain" description="Pre-SET" evidence="17">
    <location>
        <begin position="406"/>
        <end position="466"/>
    </location>
</feature>
<dbReference type="SMART" id="SM00468">
    <property type="entry name" value="PreSET"/>
    <property type="match status" value="1"/>
</dbReference>
<dbReference type="InterPro" id="IPR000953">
    <property type="entry name" value="Chromo/chromo_shadow_dom"/>
</dbReference>
<organism evidence="19 20">
    <name type="scientific">Orchesella cincta</name>
    <name type="common">Springtail</name>
    <name type="synonym">Podura cincta</name>
    <dbReference type="NCBI Taxonomy" id="48709"/>
    <lineage>
        <taxon>Eukaryota</taxon>
        <taxon>Metazoa</taxon>
        <taxon>Ecdysozoa</taxon>
        <taxon>Arthropoda</taxon>
        <taxon>Hexapoda</taxon>
        <taxon>Collembola</taxon>
        <taxon>Entomobryomorpha</taxon>
        <taxon>Entomobryoidea</taxon>
        <taxon>Orchesellidae</taxon>
        <taxon>Orchesellinae</taxon>
        <taxon>Orchesella</taxon>
    </lineage>
</organism>
<feature type="binding site" evidence="13">
    <location>
        <position position="452"/>
    </location>
    <ligand>
        <name>Zn(2+)</name>
        <dbReference type="ChEBI" id="CHEBI:29105"/>
        <label>2</label>
    </ligand>
</feature>
<dbReference type="SMART" id="SM00298">
    <property type="entry name" value="CHROMO"/>
    <property type="match status" value="1"/>
</dbReference>
<dbReference type="Gene3D" id="2.170.270.10">
    <property type="entry name" value="SET domain"/>
    <property type="match status" value="1"/>
</dbReference>
<evidence type="ECO:0000259" key="15">
    <source>
        <dbReference type="PROSITE" id="PS50013"/>
    </source>
</evidence>
<name>A0A1D2MWF4_ORCCI</name>
<feature type="binding site" evidence="13">
    <location>
        <position position="458"/>
    </location>
    <ligand>
        <name>Zn(2+)</name>
        <dbReference type="ChEBI" id="CHEBI:29105"/>
        <label>3</label>
    </ligand>
</feature>
<keyword evidence="4 12" id="KW-0489">Methyltransferase</keyword>
<dbReference type="InterPro" id="IPR050973">
    <property type="entry name" value="H3K9_Histone-Lys_N-MTase"/>
</dbReference>
<feature type="binding site" evidence="13">
    <location>
        <position position="454"/>
    </location>
    <ligand>
        <name>Zn(2+)</name>
        <dbReference type="ChEBI" id="CHEBI:29105"/>
        <label>3</label>
    </ligand>
</feature>
<evidence type="ECO:0000256" key="9">
    <source>
        <dbReference type="ARBA" id="ARBA00022853"/>
    </source>
</evidence>
<keyword evidence="9 12" id="KW-0156">Chromatin regulator</keyword>
<keyword evidence="8 12" id="KW-0862">Zinc</keyword>
<keyword evidence="3" id="KW-0158">Chromosome</keyword>
<dbReference type="GO" id="GO:0000775">
    <property type="term" value="C:chromosome, centromeric region"/>
    <property type="evidence" value="ECO:0007669"/>
    <property type="project" value="UniProtKB-SubCell"/>
</dbReference>
<accession>A0A1D2MWF4</accession>
<evidence type="ECO:0000256" key="2">
    <source>
        <dbReference type="ARBA" id="ARBA00004584"/>
    </source>
</evidence>
<dbReference type="InterPro" id="IPR023779">
    <property type="entry name" value="Chromodomain_CS"/>
</dbReference>
<dbReference type="PROSITE" id="PS00598">
    <property type="entry name" value="CHROMO_1"/>
    <property type="match status" value="1"/>
</dbReference>
<feature type="binding site" evidence="13">
    <location>
        <position position="408"/>
    </location>
    <ligand>
        <name>Zn(2+)</name>
        <dbReference type="ChEBI" id="CHEBI:29105"/>
        <label>1</label>
    </ligand>
</feature>
<protein>
    <recommendedName>
        <fullName evidence="12">Histone-lysine N-methyltransferase</fullName>
        <ecNumber evidence="12">2.1.1.355</ecNumber>
    </recommendedName>
</protein>
<dbReference type="PIRSF" id="PIRSF009343">
    <property type="entry name" value="SUV39_SET"/>
    <property type="match status" value="1"/>
</dbReference>
<keyword evidence="6 12" id="KW-0949">S-adenosyl-L-methionine</keyword>
<evidence type="ECO:0000256" key="10">
    <source>
        <dbReference type="ARBA" id="ARBA00023242"/>
    </source>
</evidence>
<feature type="binding site" evidence="13">
    <location>
        <position position="420"/>
    </location>
    <ligand>
        <name>Zn(2+)</name>
        <dbReference type="ChEBI" id="CHEBI:29105"/>
        <label>1</label>
    </ligand>
</feature>
<feature type="binding site" evidence="13">
    <location>
        <position position="408"/>
    </location>
    <ligand>
        <name>Zn(2+)</name>
        <dbReference type="ChEBI" id="CHEBI:29105"/>
        <label>2</label>
    </ligand>
</feature>
<dbReference type="SUPFAM" id="SSF54160">
    <property type="entry name" value="Chromo domain-like"/>
    <property type="match status" value="1"/>
</dbReference>
<dbReference type="PROSITE" id="PS50868">
    <property type="entry name" value="POST_SET"/>
    <property type="match status" value="1"/>
</dbReference>
<evidence type="ECO:0000256" key="3">
    <source>
        <dbReference type="ARBA" id="ARBA00022454"/>
    </source>
</evidence>
<dbReference type="Pfam" id="PF00385">
    <property type="entry name" value="Chromo"/>
    <property type="match status" value="1"/>
</dbReference>
<evidence type="ECO:0000313" key="20">
    <source>
        <dbReference type="Proteomes" id="UP000094527"/>
    </source>
</evidence>
<dbReference type="Pfam" id="PF05033">
    <property type="entry name" value="Pre-SET"/>
    <property type="match status" value="1"/>
</dbReference>
<evidence type="ECO:0000256" key="4">
    <source>
        <dbReference type="ARBA" id="ARBA00022603"/>
    </source>
</evidence>
<evidence type="ECO:0000256" key="14">
    <source>
        <dbReference type="SAM" id="MobiDB-lite"/>
    </source>
</evidence>
<feature type="binding site" evidence="13">
    <location>
        <position position="421"/>
    </location>
    <ligand>
        <name>Zn(2+)</name>
        <dbReference type="ChEBI" id="CHEBI:29105"/>
        <label>2</label>
    </ligand>
</feature>
<keyword evidence="20" id="KW-1185">Reference proteome</keyword>
<dbReference type="OMA" id="EVDDEPC"/>
<feature type="binding site" evidence="13">
    <location>
        <position position="635"/>
    </location>
    <ligand>
        <name>Zn(2+)</name>
        <dbReference type="ChEBI" id="CHEBI:29105"/>
        <label>4</label>
    </ligand>
</feature>
<evidence type="ECO:0000259" key="16">
    <source>
        <dbReference type="PROSITE" id="PS50280"/>
    </source>
</evidence>
<keyword evidence="7 12" id="KW-0479">Metal-binding</keyword>
<feature type="domain" description="Chromo" evidence="15">
    <location>
        <begin position="188"/>
        <end position="240"/>
    </location>
</feature>
<dbReference type="PROSITE" id="PS50013">
    <property type="entry name" value="CHROMO_2"/>
    <property type="match status" value="1"/>
</dbReference>
<dbReference type="CDD" id="cd10542">
    <property type="entry name" value="SET_SUV39H"/>
    <property type="match status" value="1"/>
</dbReference>
<evidence type="ECO:0000256" key="7">
    <source>
        <dbReference type="ARBA" id="ARBA00022723"/>
    </source>
</evidence>
<dbReference type="PROSITE" id="PS50280">
    <property type="entry name" value="SET"/>
    <property type="match status" value="1"/>
</dbReference>
<evidence type="ECO:0000256" key="13">
    <source>
        <dbReference type="PIRSR" id="PIRSR009343-2"/>
    </source>
</evidence>
<feature type="compositionally biased region" description="Basic and acidic residues" evidence="14">
    <location>
        <begin position="1"/>
        <end position="10"/>
    </location>
</feature>
<dbReference type="GO" id="GO:0140949">
    <property type="term" value="F:histone H3K9 trimethyltransferase activity"/>
    <property type="evidence" value="ECO:0007669"/>
    <property type="project" value="UniProtKB-EC"/>
</dbReference>
<dbReference type="STRING" id="48709.A0A1D2MWF4"/>
<keyword evidence="11" id="KW-0137">Centromere</keyword>
<evidence type="ECO:0000256" key="11">
    <source>
        <dbReference type="ARBA" id="ARBA00023328"/>
    </source>
</evidence>
<comment type="subcellular location">
    <subcellularLocation>
        <location evidence="2">Chromosome</location>
        <location evidence="2">Centromere</location>
    </subcellularLocation>
    <subcellularLocation>
        <location evidence="1 12">Nucleus</location>
    </subcellularLocation>
</comment>
<evidence type="ECO:0000256" key="6">
    <source>
        <dbReference type="ARBA" id="ARBA00022691"/>
    </source>
</evidence>
<comment type="similarity">
    <text evidence="12">Belongs to the class V-like SAM-binding methyltransferase superfamily. Histone-lysine methyltransferase family. Suvar3-9 subfamily.</text>
</comment>
<dbReference type="GO" id="GO:0005634">
    <property type="term" value="C:nucleus"/>
    <property type="evidence" value="ECO:0007669"/>
    <property type="project" value="UniProtKB-SubCell"/>
</dbReference>
<feature type="binding site" evidence="13">
    <location>
        <position position="448"/>
    </location>
    <ligand>
        <name>Zn(2+)</name>
        <dbReference type="ChEBI" id="CHEBI:29105"/>
        <label>2</label>
    </ligand>
</feature>
<gene>
    <name evidence="19" type="ORF">Ocin01_09293</name>
</gene>
<reference evidence="19 20" key="1">
    <citation type="journal article" date="2016" name="Genome Biol. Evol.">
        <title>Gene Family Evolution Reflects Adaptation to Soil Environmental Stressors in the Genome of the Collembolan Orchesella cincta.</title>
        <authorList>
            <person name="Faddeeva-Vakhrusheva A."/>
            <person name="Derks M.F."/>
            <person name="Anvar S.Y."/>
            <person name="Agamennone V."/>
            <person name="Suring W."/>
            <person name="Smit S."/>
            <person name="van Straalen N.M."/>
            <person name="Roelofs D."/>
        </authorList>
    </citation>
    <scope>NUCLEOTIDE SEQUENCE [LARGE SCALE GENOMIC DNA]</scope>
    <source>
        <tissue evidence="19">Mixed pool</tissue>
    </source>
</reference>
<proteinExistence type="inferred from homology"/>
<evidence type="ECO:0000259" key="18">
    <source>
        <dbReference type="PROSITE" id="PS50868"/>
    </source>
</evidence>
<dbReference type="InterPro" id="IPR016197">
    <property type="entry name" value="Chromo-like_dom_sf"/>
</dbReference>
<dbReference type="EMBL" id="LJIJ01000448">
    <property type="protein sequence ID" value="ODM97389.1"/>
    <property type="molecule type" value="Genomic_DNA"/>
</dbReference>
<feature type="domain" description="SET" evidence="16">
    <location>
        <begin position="473"/>
        <end position="598"/>
    </location>
</feature>
<dbReference type="GO" id="GO:0008270">
    <property type="term" value="F:zinc ion binding"/>
    <property type="evidence" value="ECO:0007669"/>
    <property type="project" value="UniProtKB-UniRule"/>
</dbReference>
<feature type="binding site" evidence="13">
    <location>
        <position position="628"/>
    </location>
    <ligand>
        <name>Zn(2+)</name>
        <dbReference type="ChEBI" id="CHEBI:29105"/>
        <label>4</label>
    </ligand>
</feature>
<dbReference type="PROSITE" id="PS50867">
    <property type="entry name" value="PRE_SET"/>
    <property type="match status" value="1"/>
</dbReference>
<dbReference type="InterPro" id="IPR011381">
    <property type="entry name" value="H3-K9_MeTrfase_SUV39H1/2-like"/>
</dbReference>
<comment type="caution">
    <text evidence="19">The sequence shown here is derived from an EMBL/GenBank/DDBJ whole genome shotgun (WGS) entry which is preliminary data.</text>
</comment>
<evidence type="ECO:0000256" key="8">
    <source>
        <dbReference type="ARBA" id="ARBA00022833"/>
    </source>
</evidence>
<evidence type="ECO:0000256" key="12">
    <source>
        <dbReference type="PIRNR" id="PIRNR009343"/>
    </source>
</evidence>
<evidence type="ECO:0000256" key="5">
    <source>
        <dbReference type="ARBA" id="ARBA00022679"/>
    </source>
</evidence>
<dbReference type="GO" id="GO:0032259">
    <property type="term" value="P:methylation"/>
    <property type="evidence" value="ECO:0007669"/>
    <property type="project" value="UniProtKB-KW"/>
</dbReference>
<evidence type="ECO:0000256" key="1">
    <source>
        <dbReference type="ARBA" id="ARBA00004123"/>
    </source>
</evidence>
<dbReference type="InterPro" id="IPR007728">
    <property type="entry name" value="Pre-SET_dom"/>
</dbReference>
<feature type="region of interest" description="Disordered" evidence="14">
    <location>
        <begin position="1"/>
        <end position="28"/>
    </location>
</feature>
<feature type="binding site" evidence="13">
    <location>
        <position position="630"/>
    </location>
    <ligand>
        <name>Zn(2+)</name>
        <dbReference type="ChEBI" id="CHEBI:29105"/>
        <label>4</label>
    </ligand>
</feature>
<dbReference type="InterPro" id="IPR001214">
    <property type="entry name" value="SET_dom"/>
</dbReference>
<dbReference type="Proteomes" id="UP000094527">
    <property type="component" value="Unassembled WGS sequence"/>
</dbReference>
<dbReference type="SMART" id="SM00317">
    <property type="entry name" value="SET"/>
    <property type="match status" value="1"/>
</dbReference>
<dbReference type="EC" id="2.1.1.355" evidence="12"/>
<dbReference type="Pfam" id="PF00856">
    <property type="entry name" value="SET"/>
    <property type="match status" value="1"/>
</dbReference>
<keyword evidence="10 12" id="KW-0539">Nucleus</keyword>
<dbReference type="PANTHER" id="PTHR46223">
    <property type="entry name" value="HISTONE-LYSINE N-METHYLTRANSFERASE SUV39H"/>
    <property type="match status" value="1"/>
</dbReference>
<dbReference type="AlphaFoldDB" id="A0A1D2MWF4"/>
<sequence length="640" mass="72621">MAELSGKKEVAATSKGRRNSLPTVMPRKRRFRGSIRNMSLDAGRRAAAVETTPQITEGQRRRTRKMEALSLSVPEGREAKKQRAANLENVEQEQTSMQTIAVPTRKFGITVRAIRRSERTKAKTPNGSFTDDNGSDSGISVSTSFAVPSKPGSESDLMDATEVPRPQTSLVAVGTFEAEAANGEETEYEIEKFLNFGRDVNGNGLYLVKWLGYPKEFNTWEPERNLEECQEKILAFFKKREKAIIKAVKPAENVSEALEAYVKRRPMPNDPRPFHERTKIIFELTFDADDKELFEAAKQLETLKQKNRWSVQKVDQFLIDIMNGNQALGNPVVARNHFLYAQAEYLRNLQLKNLKKWEVKLNKITEGRPRITVENNADLVGPPKDFTYINDYVPGKGVKIGDDPKVGCHCRWTCFKRKKCCPHLAGTEFAYNKKKKLRVSQGTAIYECNKLCKCDSTCFNRVVQDGWTTLADMQMCIFRTTNNCGWGVKTLKPVKNGTFVALYAGEIITTAEAEMRGKEYDRLGQTYLFDLDFNKLDCPYVVDAARKGNISHFINHSCEPNLAVFNVWFNNIDRDMPKLALFTIRDVAKGEELTFDYVTNLPKKYAAKKDAKEKDRAFSSRKGARYPCLCGTPSCRKILF</sequence>
<feature type="binding site" evidence="13">
    <location>
        <position position="558"/>
    </location>
    <ligand>
        <name>Zn(2+)</name>
        <dbReference type="ChEBI" id="CHEBI:29105"/>
        <label>4</label>
    </ligand>
</feature>
<dbReference type="InterPro" id="IPR023780">
    <property type="entry name" value="Chromo_domain"/>
</dbReference>
<dbReference type="CDD" id="cd00024">
    <property type="entry name" value="CD_CSD"/>
    <property type="match status" value="1"/>
</dbReference>
<evidence type="ECO:0000259" key="17">
    <source>
        <dbReference type="PROSITE" id="PS50867"/>
    </source>
</evidence>
<dbReference type="OrthoDB" id="1045173at2759"/>
<dbReference type="Gene3D" id="2.40.50.40">
    <property type="match status" value="1"/>
</dbReference>
<keyword evidence="5 12" id="KW-0808">Transferase</keyword>
<feature type="binding site" evidence="13">
    <location>
        <position position="410"/>
    </location>
    <ligand>
        <name>Zn(2+)</name>
        <dbReference type="ChEBI" id="CHEBI:29105"/>
        <label>1</label>
    </ligand>
</feature>
<dbReference type="InterPro" id="IPR046341">
    <property type="entry name" value="SET_dom_sf"/>
</dbReference>
<dbReference type="PANTHER" id="PTHR46223:SF4">
    <property type="entry name" value="HISTONE-LYSINE N-METHYLTRANSFERASE-RELATED"/>
    <property type="match status" value="1"/>
</dbReference>
<comment type="catalytic activity">
    <reaction evidence="12">
        <text>L-lysyl(9)-[histone H3] + 3 S-adenosyl-L-methionine = N(6),N(6),N(6)-trimethyl-L-lysyl(9)-[histone H3] + 3 S-adenosyl-L-homocysteine + 3 H(+)</text>
        <dbReference type="Rhea" id="RHEA:60276"/>
        <dbReference type="Rhea" id="RHEA-COMP:15538"/>
        <dbReference type="Rhea" id="RHEA-COMP:15546"/>
        <dbReference type="ChEBI" id="CHEBI:15378"/>
        <dbReference type="ChEBI" id="CHEBI:29969"/>
        <dbReference type="ChEBI" id="CHEBI:57856"/>
        <dbReference type="ChEBI" id="CHEBI:59789"/>
        <dbReference type="ChEBI" id="CHEBI:61961"/>
        <dbReference type="EC" id="2.1.1.355"/>
    </reaction>
</comment>
<dbReference type="InterPro" id="IPR003616">
    <property type="entry name" value="Post-SET_dom"/>
</dbReference>
<feature type="binding site" evidence="13">
    <location>
        <position position="448"/>
    </location>
    <ligand>
        <name>Zn(2+)</name>
        <dbReference type="ChEBI" id="CHEBI:29105"/>
        <label>3</label>
    </ligand>
</feature>
<feature type="domain" description="Post-SET" evidence="18">
    <location>
        <begin position="624"/>
        <end position="640"/>
    </location>
</feature>
<dbReference type="SUPFAM" id="SSF82199">
    <property type="entry name" value="SET domain"/>
    <property type="match status" value="1"/>
</dbReference>
<evidence type="ECO:0000313" key="19">
    <source>
        <dbReference type="EMBL" id="ODM97389.1"/>
    </source>
</evidence>